<keyword evidence="3" id="KW-1185">Reference proteome</keyword>
<gene>
    <name evidence="2" type="ORF">FSC37_20950</name>
</gene>
<dbReference type="Proteomes" id="UP000321832">
    <property type="component" value="Unassembled WGS sequence"/>
</dbReference>
<reference evidence="2 3" key="1">
    <citation type="submission" date="2019-08" db="EMBL/GenBank/DDBJ databases">
        <authorList>
            <person name="Khan S.A."/>
            <person name="Jeon C.O."/>
            <person name="Jeong S.E."/>
        </authorList>
    </citation>
    <scope>NUCLEOTIDE SEQUENCE [LARGE SCALE GENOMIC DNA]</scope>
    <source>
        <strain evidence="3">IMCC1728</strain>
    </source>
</reference>
<evidence type="ECO:0000313" key="2">
    <source>
        <dbReference type="EMBL" id="TXC67270.1"/>
    </source>
</evidence>
<protein>
    <submittedName>
        <fullName evidence="2">Uncharacterized protein</fullName>
    </submittedName>
</protein>
<sequence length="257" mass="27842">MRLVLGRSDIPEGEAAVEHGVKVAQDCGAPDITFYGLTNLWWPRRCRGTIWTRAEARLRLMQEAAAQRTGAPEQPTQQATMHVLAARWLTLRGDAATAMVRMERALEIARASEFPLSETWIYHLGHVQVLTALGREPEAVALAEERAGAYEGLRSDYLRALSWLARCAQAGAKGGRPSPPTSGLASSSQPGTAGSPSAISFTTGWRNWRPRHWGWGGARLRVADDPAAPLAGTEPRGGRLAVALAHPRTGELRCPGR</sequence>
<dbReference type="EMBL" id="VOPW01000001">
    <property type="protein sequence ID" value="TXC67270.1"/>
    <property type="molecule type" value="Genomic_DNA"/>
</dbReference>
<accession>A0A5C6U3P7</accession>
<comment type="caution">
    <text evidence="2">The sequence shown here is derived from an EMBL/GenBank/DDBJ whole genome shotgun (WGS) entry which is preliminary data.</text>
</comment>
<feature type="region of interest" description="Disordered" evidence="1">
    <location>
        <begin position="170"/>
        <end position="202"/>
    </location>
</feature>
<proteinExistence type="predicted"/>
<feature type="compositionally biased region" description="Polar residues" evidence="1">
    <location>
        <begin position="181"/>
        <end position="202"/>
    </location>
</feature>
<name>A0A5C6U3P7_9BURK</name>
<evidence type="ECO:0000256" key="1">
    <source>
        <dbReference type="SAM" id="MobiDB-lite"/>
    </source>
</evidence>
<organism evidence="2 3">
    <name type="scientific">Piscinibacter aquaticus</name>
    <dbReference type="NCBI Taxonomy" id="392597"/>
    <lineage>
        <taxon>Bacteria</taxon>
        <taxon>Pseudomonadati</taxon>
        <taxon>Pseudomonadota</taxon>
        <taxon>Betaproteobacteria</taxon>
        <taxon>Burkholderiales</taxon>
        <taxon>Sphaerotilaceae</taxon>
        <taxon>Piscinibacter</taxon>
    </lineage>
</organism>
<evidence type="ECO:0000313" key="3">
    <source>
        <dbReference type="Proteomes" id="UP000321832"/>
    </source>
</evidence>
<dbReference type="AlphaFoldDB" id="A0A5C6U3P7"/>